<dbReference type="SUPFAM" id="SSF51445">
    <property type="entry name" value="(Trans)glycosidases"/>
    <property type="match status" value="1"/>
</dbReference>
<dbReference type="SMART" id="SM00642">
    <property type="entry name" value="Aamy"/>
    <property type="match status" value="1"/>
</dbReference>
<dbReference type="AlphaFoldDB" id="C5CGB2"/>
<dbReference type="CAZy" id="GH13">
    <property type="family name" value="Glycoside Hydrolase Family 13"/>
</dbReference>
<proteinExistence type="inferred from homology"/>
<dbReference type="Proteomes" id="UP000002382">
    <property type="component" value="Chromosome"/>
</dbReference>
<dbReference type="eggNOG" id="COG0366">
    <property type="taxonomic scope" value="Bacteria"/>
</dbReference>
<dbReference type="Pfam" id="PF00128">
    <property type="entry name" value="Alpha-amylase"/>
    <property type="match status" value="1"/>
</dbReference>
<dbReference type="InterPro" id="IPR006047">
    <property type="entry name" value="GH13_cat_dom"/>
</dbReference>
<dbReference type="HOGENOM" id="CLU_006462_2_4_0"/>
<dbReference type="EMBL" id="CP001634">
    <property type="protein sequence ID" value="ACR79553.1"/>
    <property type="molecule type" value="Genomic_DNA"/>
</dbReference>
<dbReference type="KEGG" id="kol:Kole_0843"/>
<evidence type="ECO:0000313" key="4">
    <source>
        <dbReference type="Proteomes" id="UP000002382"/>
    </source>
</evidence>
<dbReference type="RefSeq" id="WP_015868215.1">
    <property type="nucleotide sequence ID" value="NC_012785.1"/>
</dbReference>
<evidence type="ECO:0000259" key="2">
    <source>
        <dbReference type="SMART" id="SM00642"/>
    </source>
</evidence>
<accession>C5CGB2</accession>
<dbReference type="Gene3D" id="3.90.400.10">
    <property type="entry name" value="Oligo-1,6-glucosidase, Domain 2"/>
    <property type="match status" value="1"/>
</dbReference>
<name>C5CGB2_KOSOT</name>
<reference evidence="3 4" key="2">
    <citation type="journal article" date="2011" name="J. Bacteriol.">
        <title>Genome Sequence of Kosmotoga olearia Strain TBF 19.5.1, a Thermophilic Bacterium with a Wide Growth Temperature Range, Isolated from the Troll B Oil Platform in the North Sea.</title>
        <authorList>
            <person name="Swithers K.S."/>
            <person name="Dipippo J.L."/>
            <person name="Bruce D.C."/>
            <person name="Detter C."/>
            <person name="Tapia R."/>
            <person name="Han S."/>
            <person name="Goodwin L.A."/>
            <person name="Han J."/>
            <person name="Woyke T."/>
            <person name="Pitluck S."/>
            <person name="Pennacchio L."/>
            <person name="Nolan M."/>
            <person name="Mikhailova N."/>
            <person name="Land M.L."/>
            <person name="Nesbo C.L."/>
            <person name="Gogarten J.P."/>
            <person name="Noll K.M."/>
        </authorList>
    </citation>
    <scope>NUCLEOTIDE SEQUENCE [LARGE SCALE GENOMIC DNA]</scope>
    <source>
        <strain evidence="4">ATCC BAA-1733 / DSM 21960 / TBF 19.5.1</strain>
    </source>
</reference>
<organism evidence="3 4">
    <name type="scientific">Kosmotoga olearia (strain ATCC BAA-1733 / DSM 21960 / TBF 19.5.1)</name>
    <dbReference type="NCBI Taxonomy" id="521045"/>
    <lineage>
        <taxon>Bacteria</taxon>
        <taxon>Thermotogati</taxon>
        <taxon>Thermotogota</taxon>
        <taxon>Thermotogae</taxon>
        <taxon>Kosmotogales</taxon>
        <taxon>Kosmotogaceae</taxon>
        <taxon>Kosmotoga</taxon>
    </lineage>
</organism>
<feature type="domain" description="Glycosyl hydrolase family 13 catalytic" evidence="2">
    <location>
        <begin position="4"/>
        <end position="400"/>
    </location>
</feature>
<evidence type="ECO:0000256" key="1">
    <source>
        <dbReference type="ARBA" id="ARBA00008061"/>
    </source>
</evidence>
<reference evidence="3 4" key="1">
    <citation type="submission" date="2009-06" db="EMBL/GenBank/DDBJ databases">
        <title>Complete sequence of Thermotogales bacterium TBF 19.5.1.</title>
        <authorList>
            <consortium name="US DOE Joint Genome Institute"/>
            <person name="Lucas S."/>
            <person name="Copeland A."/>
            <person name="Lapidus A."/>
            <person name="Glavina del Rio T."/>
            <person name="Tice H."/>
            <person name="Bruce D."/>
            <person name="Goodwin L."/>
            <person name="Pitluck S."/>
            <person name="Chertkov O."/>
            <person name="Brettin T."/>
            <person name="Detter J.C."/>
            <person name="Han C."/>
            <person name="Schmutz J."/>
            <person name="Larimer F."/>
            <person name="Land M."/>
            <person name="Hauser L."/>
            <person name="Kyrpides N."/>
            <person name="Ovchinnikova G."/>
            <person name="Noll K."/>
        </authorList>
    </citation>
    <scope>NUCLEOTIDE SEQUENCE [LARGE SCALE GENOMIC DNA]</scope>
    <source>
        <strain evidence="4">ATCC BAA-1733 / DSM 21960 / TBF 19.5.1</strain>
    </source>
</reference>
<dbReference type="PANTHER" id="PTHR10357">
    <property type="entry name" value="ALPHA-AMYLASE FAMILY MEMBER"/>
    <property type="match status" value="1"/>
</dbReference>
<sequence>MYYELYLRSFADGNGDGIGDLKGATKKLDYLAELGVDGIWLLPITSSPAYHGYTVTDYYNINPTYGDIKDLKTFLDEAHKRKIKILLDIPLNHTSPNHIWFQRALAGEKPYVDWYLWLRNEKWLNARRPWDGQPVWSKLGGKWVYTLFGPGSPDLNYESHSLWEEIKRVLAFWLAIGFDGFRFDAAKHIFDFSMEKGYCEYQHDRNISFWKEMIDYCKKINPHSIFIGEVWDSKEIVDMYSSVFGMGFNFSLSYVIKESVSELSPWRLVEGVKNTMSNYFDENRNYDFGIFLTNHDMSRLVTYMNGNKEKALLALSTLVSLPGVPFLYYGEELGMEGEYREFYNEEQLEPFQWFEAGYGPLQAEWKACGKNLPYKGISLEYQQNVDNSYYQRVKKLFEFRKQNSWIENAMILEMQNSDGLVSIELVGNGKSAMFIHNYTMGEKIVDKNKDPILLNGYLKHGEEFLLGPLSSAVIIHK</sequence>
<dbReference type="InterPro" id="IPR017853">
    <property type="entry name" value="GH"/>
</dbReference>
<dbReference type="STRING" id="521045.Kole_0843"/>
<dbReference type="GO" id="GO:0009313">
    <property type="term" value="P:oligosaccharide catabolic process"/>
    <property type="evidence" value="ECO:0007669"/>
    <property type="project" value="TreeGrafter"/>
</dbReference>
<dbReference type="InterPro" id="IPR045857">
    <property type="entry name" value="O16G_dom_2"/>
</dbReference>
<dbReference type="PANTHER" id="PTHR10357:SF179">
    <property type="entry name" value="NEUTRAL AND BASIC AMINO ACID TRANSPORT PROTEIN RBAT"/>
    <property type="match status" value="1"/>
</dbReference>
<gene>
    <name evidence="3" type="ordered locus">Kole_0843</name>
</gene>
<dbReference type="GO" id="GO:0004556">
    <property type="term" value="F:alpha-amylase activity"/>
    <property type="evidence" value="ECO:0007669"/>
    <property type="project" value="TreeGrafter"/>
</dbReference>
<keyword evidence="4" id="KW-1185">Reference proteome</keyword>
<comment type="similarity">
    <text evidence="1">Belongs to the glycosyl hydrolase 13 family.</text>
</comment>
<evidence type="ECO:0000313" key="3">
    <source>
        <dbReference type="EMBL" id="ACR79553.1"/>
    </source>
</evidence>
<protein>
    <submittedName>
        <fullName evidence="3">Alpha amylase catalytic region</fullName>
    </submittedName>
</protein>
<dbReference type="OrthoDB" id="9805159at2"/>
<dbReference type="Gene3D" id="3.20.20.80">
    <property type="entry name" value="Glycosidases"/>
    <property type="match status" value="1"/>
</dbReference>